<evidence type="ECO:0000313" key="2">
    <source>
        <dbReference type="Proteomes" id="UP000315369"/>
    </source>
</evidence>
<sequence length="310" mass="33485">MKFVLFVVLACLVGVDVEAAQRPLSAGVRWHTYAHSSGDVYRVQVAPGGAVHLLFPAGLAGEPHCTDTCIEESTSTAAKGGRFRFRSVGTPGVGTVVVGWSGPPTERASALLSVAVVGRSQPLSIELRLARAEDGDTQVSFTPADAVPADVQVEKRVAELRAADANEFAKRLRDASARALHEQVLQTHQCSRVGARERKADAIFEVEEICHFGRKHFLTFSLTNRGSATLFPGTVLVTLGSGAAAMPVDYLSLPYFSKEGAEESGLLHKESVRGVVSFEVDDEEKARRFEVRWNEVRGANRQLVVPDVSF</sequence>
<proteinExistence type="predicted"/>
<dbReference type="RefSeq" id="WP_141644854.1">
    <property type="nucleotide sequence ID" value="NZ_VIFM01000100.1"/>
</dbReference>
<protein>
    <submittedName>
        <fullName evidence="1">Uncharacterized protein</fullName>
    </submittedName>
</protein>
<evidence type="ECO:0000313" key="1">
    <source>
        <dbReference type="EMBL" id="TQF13441.1"/>
    </source>
</evidence>
<gene>
    <name evidence="1" type="ORF">FJV41_23925</name>
</gene>
<accession>A0A540WWQ0</accession>
<dbReference type="Proteomes" id="UP000315369">
    <property type="component" value="Unassembled WGS sequence"/>
</dbReference>
<keyword evidence="2" id="KW-1185">Reference proteome</keyword>
<reference evidence="1 2" key="1">
    <citation type="submission" date="2019-06" db="EMBL/GenBank/DDBJ databases">
        <authorList>
            <person name="Livingstone P."/>
            <person name="Whitworth D."/>
        </authorList>
    </citation>
    <scope>NUCLEOTIDE SEQUENCE [LARGE SCALE GENOMIC DNA]</scope>
    <source>
        <strain evidence="1 2">AM401</strain>
    </source>
</reference>
<dbReference type="AlphaFoldDB" id="A0A540WWQ0"/>
<dbReference type="EMBL" id="VIFM01000100">
    <property type="protein sequence ID" value="TQF13441.1"/>
    <property type="molecule type" value="Genomic_DNA"/>
</dbReference>
<name>A0A540WWQ0_9BACT</name>
<organism evidence="1 2">
    <name type="scientific">Myxococcus llanfairpwllgwyngyllgogerychwyrndrobwllllantysiliogogogochensis</name>
    <dbReference type="NCBI Taxonomy" id="2590453"/>
    <lineage>
        <taxon>Bacteria</taxon>
        <taxon>Pseudomonadati</taxon>
        <taxon>Myxococcota</taxon>
        <taxon>Myxococcia</taxon>
        <taxon>Myxococcales</taxon>
        <taxon>Cystobacterineae</taxon>
        <taxon>Myxococcaceae</taxon>
        <taxon>Myxococcus</taxon>
    </lineage>
</organism>
<comment type="caution">
    <text evidence="1">The sequence shown here is derived from an EMBL/GenBank/DDBJ whole genome shotgun (WGS) entry which is preliminary data.</text>
</comment>